<evidence type="ECO:0000313" key="1">
    <source>
        <dbReference type="EMBL" id="KAE8314583.1"/>
    </source>
</evidence>
<accession>A0A5N6W1D5</accession>
<dbReference type="Proteomes" id="UP000325433">
    <property type="component" value="Unassembled WGS sequence"/>
</dbReference>
<dbReference type="EMBL" id="ML738317">
    <property type="protein sequence ID" value="KAE8314583.1"/>
    <property type="molecule type" value="Genomic_DNA"/>
</dbReference>
<keyword evidence="2" id="KW-1185">Reference proteome</keyword>
<dbReference type="AlphaFoldDB" id="A0A5N6W1D5"/>
<name>A0A5N6W1D5_9EURO</name>
<organism evidence="1 2">
    <name type="scientific">Aspergillus transmontanensis</name>
    <dbReference type="NCBI Taxonomy" id="1034304"/>
    <lineage>
        <taxon>Eukaryota</taxon>
        <taxon>Fungi</taxon>
        <taxon>Dikarya</taxon>
        <taxon>Ascomycota</taxon>
        <taxon>Pezizomycotina</taxon>
        <taxon>Eurotiomycetes</taxon>
        <taxon>Eurotiomycetidae</taxon>
        <taxon>Eurotiales</taxon>
        <taxon>Aspergillaceae</taxon>
        <taxon>Aspergillus</taxon>
        <taxon>Aspergillus subgen. Circumdati</taxon>
    </lineage>
</organism>
<feature type="non-terminal residue" evidence="1">
    <location>
        <position position="53"/>
    </location>
</feature>
<proteinExistence type="predicted"/>
<evidence type="ECO:0000313" key="2">
    <source>
        <dbReference type="Proteomes" id="UP000325433"/>
    </source>
</evidence>
<protein>
    <submittedName>
        <fullName evidence="1">Uncharacterized protein</fullName>
    </submittedName>
</protein>
<sequence>MSNFWTGLSSHNCLKRYSSRNILSPVVTTSANAILYHAVPWHGALSGTFRRAF</sequence>
<gene>
    <name evidence="1" type="ORF">BDV41DRAFT_533288</name>
</gene>
<reference evidence="2" key="1">
    <citation type="submission" date="2019-04" db="EMBL/GenBank/DDBJ databases">
        <title>Friends and foes A comparative genomics studyof 23 Aspergillus species from section Flavi.</title>
        <authorList>
            <consortium name="DOE Joint Genome Institute"/>
            <person name="Kjaerbolling I."/>
            <person name="Vesth T."/>
            <person name="Frisvad J.C."/>
            <person name="Nybo J.L."/>
            <person name="Theobald S."/>
            <person name="Kildgaard S."/>
            <person name="Isbrandt T."/>
            <person name="Kuo A."/>
            <person name="Sato A."/>
            <person name="Lyhne E.K."/>
            <person name="Kogle M.E."/>
            <person name="Wiebenga A."/>
            <person name="Kun R.S."/>
            <person name="Lubbers R.J."/>
            <person name="Makela M.R."/>
            <person name="Barry K."/>
            <person name="Chovatia M."/>
            <person name="Clum A."/>
            <person name="Daum C."/>
            <person name="Haridas S."/>
            <person name="He G."/>
            <person name="LaButti K."/>
            <person name="Lipzen A."/>
            <person name="Mondo S."/>
            <person name="Riley R."/>
            <person name="Salamov A."/>
            <person name="Simmons B.A."/>
            <person name="Magnuson J.K."/>
            <person name="Henrissat B."/>
            <person name="Mortensen U.H."/>
            <person name="Larsen T.O."/>
            <person name="Devries R.P."/>
            <person name="Grigoriev I.V."/>
            <person name="Machida M."/>
            <person name="Baker S.E."/>
            <person name="Andersen M.R."/>
        </authorList>
    </citation>
    <scope>NUCLEOTIDE SEQUENCE [LARGE SCALE GENOMIC DNA]</scope>
    <source>
        <strain evidence="2">CBS 130015</strain>
    </source>
</reference>